<gene>
    <name evidence="3" type="ORF">AAIK43_06365</name>
</gene>
<feature type="compositionally biased region" description="Polar residues" evidence="1">
    <location>
        <begin position="197"/>
        <end position="212"/>
    </location>
</feature>
<feature type="compositionally biased region" description="Basic and acidic residues" evidence="1">
    <location>
        <begin position="184"/>
        <end position="195"/>
    </location>
</feature>
<dbReference type="InterPro" id="IPR037053">
    <property type="entry name" value="Phage_tail_collar_dom_sf"/>
</dbReference>
<keyword evidence="4" id="KW-1185">Reference proteome</keyword>
<evidence type="ECO:0000256" key="1">
    <source>
        <dbReference type="SAM" id="MobiDB-lite"/>
    </source>
</evidence>
<proteinExistence type="predicted"/>
<feature type="domain" description="Phage tail collar" evidence="2">
    <location>
        <begin position="125"/>
        <end position="182"/>
    </location>
</feature>
<dbReference type="Proteomes" id="UP001446337">
    <property type="component" value="Chromosome"/>
</dbReference>
<evidence type="ECO:0000313" key="3">
    <source>
        <dbReference type="EMBL" id="XAN17652.1"/>
    </source>
</evidence>
<dbReference type="Pfam" id="PF07484">
    <property type="entry name" value="Collar"/>
    <property type="match status" value="1"/>
</dbReference>
<dbReference type="SUPFAM" id="SSF88874">
    <property type="entry name" value="Receptor-binding domain of short tail fibre protein gp12"/>
    <property type="match status" value="1"/>
</dbReference>
<dbReference type="InterPro" id="IPR011083">
    <property type="entry name" value="Phage_tail_collar_dom"/>
</dbReference>
<organism evidence="3 4">
    <name type="scientific">Achromobacter denitrificans</name>
    <name type="common">Alcaligenes denitrificans</name>
    <dbReference type="NCBI Taxonomy" id="32002"/>
    <lineage>
        <taxon>Bacteria</taxon>
        <taxon>Pseudomonadati</taxon>
        <taxon>Pseudomonadota</taxon>
        <taxon>Betaproteobacteria</taxon>
        <taxon>Burkholderiales</taxon>
        <taxon>Alcaligenaceae</taxon>
        <taxon>Achromobacter</taxon>
    </lineage>
</organism>
<accession>A0ABZ3G6K4</accession>
<evidence type="ECO:0000313" key="4">
    <source>
        <dbReference type="Proteomes" id="UP001446337"/>
    </source>
</evidence>
<feature type="region of interest" description="Disordered" evidence="1">
    <location>
        <begin position="184"/>
        <end position="219"/>
    </location>
</feature>
<reference evidence="3 4" key="1">
    <citation type="submission" date="2024-05" db="EMBL/GenBank/DDBJ databases">
        <title>Achromobacter denitrificans. BP1, complete genome.</title>
        <authorList>
            <person name="Zhang B."/>
        </authorList>
    </citation>
    <scope>NUCLEOTIDE SEQUENCE [LARGE SCALE GENOMIC DNA]</scope>
    <source>
        <strain evidence="3 4">BP1</strain>
    </source>
</reference>
<evidence type="ECO:0000259" key="2">
    <source>
        <dbReference type="Pfam" id="PF07484"/>
    </source>
</evidence>
<dbReference type="RefSeq" id="WP_343499257.1">
    <property type="nucleotide sequence ID" value="NZ_CP154792.1"/>
</dbReference>
<name>A0ABZ3G6K4_ACHDE</name>
<dbReference type="Gene3D" id="3.90.1340.10">
    <property type="entry name" value="Phage tail collar domain"/>
    <property type="match status" value="1"/>
</dbReference>
<protein>
    <submittedName>
        <fullName evidence="3">Phage tail protein</fullName>
    </submittedName>
</protein>
<dbReference type="EMBL" id="CP154792">
    <property type="protein sequence ID" value="XAN17652.1"/>
    <property type="molecule type" value="Genomic_DNA"/>
</dbReference>
<sequence>MATRIYKTPFAATGDKETLATADQPDGKVSLQSGWTPDYELPNDNANYRPVGRGEMNGVINEITQGLGEVQLNGFAKWQAIVGGWPLGAYVVHNGVLYWSAIDNNADEPGASANWDSGGGFVPAGSIFYVAQSAVPNGFLKANGAAVPRTVYARLFAAIGTMFGSGDGSTTFNLPDLRGEFLRGADDGRGVDPGRTHGSSQASANLAHTHSVSDPGHSHGVYDPGHVHVSAVGSFLVSSGGSWSFNDFGAGGASNNTAAAGTGVSIAGSSSRVWINQAGGTESRPRNIALLACIKY</sequence>